<proteinExistence type="predicted"/>
<dbReference type="AlphaFoldDB" id="Q2RS36"/>
<keyword evidence="2" id="KW-0812">Transmembrane</keyword>
<dbReference type="EMBL" id="CP000230">
    <property type="protein sequence ID" value="ABC23059.1"/>
    <property type="molecule type" value="Genomic_DNA"/>
</dbReference>
<dbReference type="PATRIC" id="fig|269796.9.peg.2357"/>
<dbReference type="RefSeq" id="WP_011389914.1">
    <property type="nucleotide sequence ID" value="NC_007643.1"/>
</dbReference>
<feature type="region of interest" description="Disordered" evidence="1">
    <location>
        <begin position="1"/>
        <end position="22"/>
    </location>
</feature>
<feature type="transmembrane region" description="Helical" evidence="2">
    <location>
        <begin position="94"/>
        <end position="115"/>
    </location>
</feature>
<dbReference type="STRING" id="269796.Rru_A2259"/>
<gene>
    <name evidence="3" type="ordered locus">Rru_A2259</name>
</gene>
<feature type="compositionally biased region" description="Basic and acidic residues" evidence="1">
    <location>
        <begin position="127"/>
        <end position="139"/>
    </location>
</feature>
<dbReference type="Proteomes" id="UP000001929">
    <property type="component" value="Chromosome"/>
</dbReference>
<organism evidence="3 4">
    <name type="scientific">Rhodospirillum rubrum (strain ATCC 11170 / ATH 1.1.1 / DSM 467 / LMG 4362 / NCIMB 8255 / S1)</name>
    <dbReference type="NCBI Taxonomy" id="269796"/>
    <lineage>
        <taxon>Bacteria</taxon>
        <taxon>Pseudomonadati</taxon>
        <taxon>Pseudomonadota</taxon>
        <taxon>Alphaproteobacteria</taxon>
        <taxon>Rhodospirillales</taxon>
        <taxon>Rhodospirillaceae</taxon>
        <taxon>Rhodospirillum</taxon>
    </lineage>
</organism>
<reference evidence="3 4" key="1">
    <citation type="journal article" date="2011" name="Stand. Genomic Sci.">
        <title>Complete genome sequence of Rhodospirillum rubrum type strain (S1).</title>
        <authorList>
            <person name="Munk A.C."/>
            <person name="Copeland A."/>
            <person name="Lucas S."/>
            <person name="Lapidus A."/>
            <person name="Del Rio T.G."/>
            <person name="Barry K."/>
            <person name="Detter J.C."/>
            <person name="Hammon N."/>
            <person name="Israni S."/>
            <person name="Pitluck S."/>
            <person name="Brettin T."/>
            <person name="Bruce D."/>
            <person name="Han C."/>
            <person name="Tapia R."/>
            <person name="Gilna P."/>
            <person name="Schmutz J."/>
            <person name="Larimer F."/>
            <person name="Land M."/>
            <person name="Kyrpides N.C."/>
            <person name="Mavromatis K."/>
            <person name="Richardson P."/>
            <person name="Rohde M."/>
            <person name="Goker M."/>
            <person name="Klenk H.P."/>
            <person name="Zhang Y."/>
            <person name="Roberts G.P."/>
            <person name="Reslewic S."/>
            <person name="Schwartz D.C."/>
        </authorList>
    </citation>
    <scope>NUCLEOTIDE SEQUENCE [LARGE SCALE GENOMIC DNA]</scope>
    <source>
        <strain evidence="4">ATCC 11170 / ATH 1.1.1 / DSM 467 / LMG 4362 / NCIMB 8255 / S1</strain>
    </source>
</reference>
<evidence type="ECO:0000313" key="3">
    <source>
        <dbReference type="EMBL" id="ABC23059.1"/>
    </source>
</evidence>
<dbReference type="InterPro" id="IPR009937">
    <property type="entry name" value="Phage_holin_3_6"/>
</dbReference>
<feature type="region of interest" description="Disordered" evidence="1">
    <location>
        <begin position="127"/>
        <end position="159"/>
    </location>
</feature>
<dbReference type="EnsemblBacteria" id="ABC23059">
    <property type="protein sequence ID" value="ABC23059"/>
    <property type="gene ID" value="Rru_A2259"/>
</dbReference>
<dbReference type="KEGG" id="rru:Rru_A2259"/>
<evidence type="ECO:0000256" key="2">
    <source>
        <dbReference type="SAM" id="Phobius"/>
    </source>
</evidence>
<keyword evidence="2" id="KW-1133">Transmembrane helix</keyword>
<keyword evidence="2" id="KW-0472">Membrane</keyword>
<protein>
    <recommendedName>
        <fullName evidence="5">Phage holin family protein</fullName>
    </recommendedName>
</protein>
<keyword evidence="4" id="KW-1185">Reference proteome</keyword>
<name>Q2RS36_RHORT</name>
<sequence length="159" mass="16312">MRDASSSEGGTARQGAEPGSAPARGLSRLLNTLGAQVAGVATEALKSVGGDALAAARRSGQGVGWMAAALGLTILTLGFLGAGLAVWLREVLPAWAGFVAVGGGFGVLAMICALIGRHHFAEVRRAPQRTKDAAKRLMKDASAPPPVEPTKPSRFDRRT</sequence>
<feature type="transmembrane region" description="Helical" evidence="2">
    <location>
        <begin position="63"/>
        <end position="88"/>
    </location>
</feature>
<accession>Q2RS36</accession>
<evidence type="ECO:0008006" key="5">
    <source>
        <dbReference type="Google" id="ProtNLM"/>
    </source>
</evidence>
<evidence type="ECO:0000256" key="1">
    <source>
        <dbReference type="SAM" id="MobiDB-lite"/>
    </source>
</evidence>
<evidence type="ECO:0000313" key="4">
    <source>
        <dbReference type="Proteomes" id="UP000001929"/>
    </source>
</evidence>
<dbReference type="Pfam" id="PF07332">
    <property type="entry name" value="Phage_holin_3_6"/>
    <property type="match status" value="1"/>
</dbReference>
<dbReference type="HOGENOM" id="CLU_1659394_0_0_5"/>